<organism evidence="8 9">
    <name type="scientific">Rattus norvegicus</name>
    <name type="common">Rat</name>
    <dbReference type="NCBI Taxonomy" id="10116"/>
    <lineage>
        <taxon>Eukaryota</taxon>
        <taxon>Metazoa</taxon>
        <taxon>Chordata</taxon>
        <taxon>Craniata</taxon>
        <taxon>Vertebrata</taxon>
        <taxon>Euteleostomi</taxon>
        <taxon>Mammalia</taxon>
        <taxon>Eutheria</taxon>
        <taxon>Euarchontoglires</taxon>
        <taxon>Glires</taxon>
        <taxon>Rodentia</taxon>
        <taxon>Myomorpha</taxon>
        <taxon>Muroidea</taxon>
        <taxon>Muridae</taxon>
        <taxon>Murinae</taxon>
        <taxon>Rattus</taxon>
    </lineage>
</organism>
<comment type="subcellular location">
    <subcellularLocation>
        <location evidence="1">Nucleus</location>
    </subcellularLocation>
</comment>
<dbReference type="InterPro" id="IPR025892">
    <property type="entry name" value="Dppa2/4_central_dom"/>
</dbReference>
<evidence type="ECO:0000313" key="9">
    <source>
        <dbReference type="Proteomes" id="UP000002494"/>
    </source>
</evidence>
<evidence type="ECO:0000256" key="4">
    <source>
        <dbReference type="ARBA" id="ARBA00023242"/>
    </source>
</evidence>
<dbReference type="GO" id="GO:0005654">
    <property type="term" value="C:nucleoplasm"/>
    <property type="evidence" value="ECO:0000266"/>
    <property type="project" value="RGD"/>
</dbReference>
<keyword evidence="9" id="KW-1185">Reference proteome</keyword>
<evidence type="ECO:0000256" key="3">
    <source>
        <dbReference type="ARBA" id="ARBA00023163"/>
    </source>
</evidence>
<dbReference type="OMA" id="PKAGCKI"/>
<protein>
    <submittedName>
        <fullName evidence="8">Developmental pluripotency-associated 2</fullName>
    </submittedName>
</protein>
<name>A0A8I6A7G1_RAT</name>
<feature type="domain" description="Developmental pluripotency-associated protein 2/4 central" evidence="7">
    <location>
        <begin position="201"/>
        <end position="282"/>
    </location>
</feature>
<dbReference type="GO" id="GO:0003682">
    <property type="term" value="F:chromatin binding"/>
    <property type="evidence" value="ECO:0000266"/>
    <property type="project" value="RGD"/>
</dbReference>
<reference evidence="8" key="1">
    <citation type="submission" date="2024-01" db="EMBL/GenBank/DDBJ databases">
        <title>GRCr8: a new rat reference genome assembly contstructed from accurate long reads and long range scaffolding.</title>
        <authorList>
            <person name="Doris P.A."/>
            <person name="Kalbfleisch T."/>
            <person name="Li K."/>
            <person name="Howe K."/>
            <person name="Wood J."/>
        </authorList>
    </citation>
    <scope>NUCLEOTIDE SEQUENCE [LARGE SCALE GENOMIC DNA]</scope>
    <source>
        <strain evidence="8">Brown Norway</strain>
    </source>
</reference>
<evidence type="ECO:0000313" key="10">
    <source>
        <dbReference type="RGD" id="1589201"/>
    </source>
</evidence>
<dbReference type="GeneTree" id="ENSGT00390000004871"/>
<dbReference type="Pfam" id="PF14049">
    <property type="entry name" value="Dppa2_A"/>
    <property type="match status" value="1"/>
</dbReference>
<evidence type="ECO:0000256" key="1">
    <source>
        <dbReference type="ARBA" id="ARBA00004123"/>
    </source>
</evidence>
<proteinExistence type="predicted"/>
<feature type="domain" description="Developmental pluripotency-associated protein 2/4 C-terminal" evidence="6">
    <location>
        <begin position="287"/>
        <end position="353"/>
    </location>
</feature>
<dbReference type="InterPro" id="IPR025891">
    <property type="entry name" value="Dppa2/4_C_dom"/>
</dbReference>
<dbReference type="PANTHER" id="PTHR16073">
    <property type="entry name" value="DCR DOMAIN-CONTAINING PROTEIN"/>
    <property type="match status" value="1"/>
</dbReference>
<evidence type="ECO:0000256" key="2">
    <source>
        <dbReference type="ARBA" id="ARBA00023015"/>
    </source>
</evidence>
<dbReference type="Proteomes" id="UP000002494">
    <property type="component" value="Chromosome 11"/>
</dbReference>
<dbReference type="GO" id="GO:0060484">
    <property type="term" value="P:lung-associated mesenchyme development"/>
    <property type="evidence" value="ECO:0000266"/>
    <property type="project" value="RGD"/>
</dbReference>
<dbReference type="Pfam" id="PF14047">
    <property type="entry name" value="DCR"/>
    <property type="match status" value="1"/>
</dbReference>
<dbReference type="GO" id="GO:0019827">
    <property type="term" value="P:stem cell population maintenance"/>
    <property type="evidence" value="ECO:0000266"/>
    <property type="project" value="RGD"/>
</dbReference>
<evidence type="ECO:0000259" key="6">
    <source>
        <dbReference type="Pfam" id="PF14047"/>
    </source>
</evidence>
<dbReference type="GO" id="GO:0040029">
    <property type="term" value="P:epigenetic regulation of gene expression"/>
    <property type="evidence" value="ECO:0000266"/>
    <property type="project" value="RGD"/>
</dbReference>
<keyword evidence="2" id="KW-0805">Transcription regulation</keyword>
<gene>
    <name evidence="8 10" type="primary">Dppa2</name>
</gene>
<dbReference type="AGR" id="RGD:1589201"/>
<sequence length="382" mass="42943">MRMGHRGSYSDLCTWDAEAKALSKVRGQPGQQARLYLQGHKPQATRSSVSIIQSRSLIPTWEGVLASCLKMSFFGQETYNQNQSEGDLDEESLVLTLVPYTEETTTEYPTELNDSELNDSELNVSSTIDHKPPVRSQVRYEGIKHPARTILGTCPPPTLPPINEVSRNTLREWCRYHSLSTDGKKVEVYSRLWRHSYSKQECYIPNTPLEAKKLCPKKPKMVFRGIGPPSSCQSEKQENGVVEILTSAQGSTFAAWGRIAMRAAQSMSVNRCPLPSSVEAFLPETVGVRWCVVHGRQCPADRKGWVRLQFHAGLTWVPDTPQRMNFLFLLPACVIPEPGVEDNLLCPECVHSNNKLMRNFKMRSGKMRSDSKKNAPPPNMPP</sequence>
<dbReference type="GO" id="GO:2000648">
    <property type="term" value="P:positive regulation of stem cell proliferation"/>
    <property type="evidence" value="ECO:0000266"/>
    <property type="project" value="RGD"/>
</dbReference>
<reference evidence="8" key="2">
    <citation type="submission" date="2025-08" db="UniProtKB">
        <authorList>
            <consortium name="Ensembl"/>
        </authorList>
    </citation>
    <scope>IDENTIFICATION</scope>
    <source>
        <strain evidence="8">Brown Norway</strain>
    </source>
</reference>
<keyword evidence="3" id="KW-0804">Transcription</keyword>
<keyword evidence="4" id="KW-0539">Nucleus</keyword>
<dbReference type="PANTHER" id="PTHR16073:SF10">
    <property type="entry name" value="DEVELOPMENTAL PLURIPOTENCY-ASSOCIATED PROTEIN 2"/>
    <property type="match status" value="1"/>
</dbReference>
<evidence type="ECO:0000256" key="5">
    <source>
        <dbReference type="SAM" id="MobiDB-lite"/>
    </source>
</evidence>
<dbReference type="RGD" id="1589201">
    <property type="gene designation" value="Dppa2"/>
</dbReference>
<dbReference type="GO" id="GO:0005634">
    <property type="term" value="C:nucleus"/>
    <property type="evidence" value="ECO:0000266"/>
    <property type="project" value="RGD"/>
</dbReference>
<accession>A0A8I6A7G1</accession>
<dbReference type="AlphaFoldDB" id="A0A8I6A7G1"/>
<dbReference type="GO" id="GO:0048731">
    <property type="term" value="P:system development"/>
    <property type="evidence" value="ECO:0000318"/>
    <property type="project" value="GO_Central"/>
</dbReference>
<feature type="region of interest" description="Disordered" evidence="5">
    <location>
        <begin position="361"/>
        <end position="382"/>
    </location>
</feature>
<dbReference type="Ensembl" id="ENSRNOT00000097391.2">
    <property type="protein sequence ID" value="ENSRNOP00000089516.2"/>
    <property type="gene ID" value="ENSRNOG00000064614.2"/>
</dbReference>
<dbReference type="OrthoDB" id="5964929at2759"/>
<evidence type="ECO:0000259" key="7">
    <source>
        <dbReference type="Pfam" id="PF14049"/>
    </source>
</evidence>
<evidence type="ECO:0000313" key="8">
    <source>
        <dbReference type="Ensembl" id="ENSRNOP00000089516.2"/>
    </source>
</evidence>
<reference evidence="8" key="3">
    <citation type="submission" date="2025-09" db="UniProtKB">
        <authorList>
            <consortium name="Ensembl"/>
        </authorList>
    </citation>
    <scope>IDENTIFICATION</scope>
    <source>
        <strain evidence="8">Brown Norway</strain>
    </source>
</reference>
<dbReference type="InterPro" id="IPR039590">
    <property type="entry name" value="Dppa2/4"/>
</dbReference>